<feature type="transmembrane region" description="Helical" evidence="1">
    <location>
        <begin position="20"/>
        <end position="42"/>
    </location>
</feature>
<dbReference type="Proteomes" id="UP000024635">
    <property type="component" value="Unassembled WGS sequence"/>
</dbReference>
<gene>
    <name evidence="2" type="primary">Acey_s0019.g3905</name>
    <name evidence="2" type="ORF">Y032_0019g3905</name>
</gene>
<keyword evidence="1" id="KW-0472">Membrane</keyword>
<comment type="caution">
    <text evidence="2">The sequence shown here is derived from an EMBL/GenBank/DDBJ whole genome shotgun (WGS) entry which is preliminary data.</text>
</comment>
<dbReference type="Gene3D" id="3.40.50.1110">
    <property type="entry name" value="SGNH hydrolase"/>
    <property type="match status" value="1"/>
</dbReference>
<dbReference type="OrthoDB" id="5831464at2759"/>
<evidence type="ECO:0000313" key="3">
    <source>
        <dbReference type="Proteomes" id="UP000024635"/>
    </source>
</evidence>
<dbReference type="GO" id="GO:0004620">
    <property type="term" value="F:phospholipase activity"/>
    <property type="evidence" value="ECO:0007669"/>
    <property type="project" value="InterPro"/>
</dbReference>
<keyword evidence="3" id="KW-1185">Reference proteome</keyword>
<accession>A0A016V2C5</accession>
<organism evidence="2 3">
    <name type="scientific">Ancylostoma ceylanicum</name>
    <dbReference type="NCBI Taxonomy" id="53326"/>
    <lineage>
        <taxon>Eukaryota</taxon>
        <taxon>Metazoa</taxon>
        <taxon>Ecdysozoa</taxon>
        <taxon>Nematoda</taxon>
        <taxon>Chromadorea</taxon>
        <taxon>Rhabditida</taxon>
        <taxon>Rhabditina</taxon>
        <taxon>Rhabditomorpha</taxon>
        <taxon>Strongyloidea</taxon>
        <taxon>Ancylostomatidae</taxon>
        <taxon>Ancylostomatinae</taxon>
        <taxon>Ancylostoma</taxon>
    </lineage>
</organism>
<evidence type="ECO:0000256" key="1">
    <source>
        <dbReference type="SAM" id="Phobius"/>
    </source>
</evidence>
<proteinExistence type="predicted"/>
<reference evidence="3" key="1">
    <citation type="journal article" date="2015" name="Nat. Genet.">
        <title>The genome and transcriptome of the zoonotic hookworm Ancylostoma ceylanicum identify infection-specific gene families.</title>
        <authorList>
            <person name="Schwarz E.M."/>
            <person name="Hu Y."/>
            <person name="Antoshechkin I."/>
            <person name="Miller M.M."/>
            <person name="Sternberg P.W."/>
            <person name="Aroian R.V."/>
        </authorList>
    </citation>
    <scope>NUCLEOTIDE SEQUENCE</scope>
    <source>
        <strain evidence="3">HY135</strain>
    </source>
</reference>
<dbReference type="InterPro" id="IPR036514">
    <property type="entry name" value="SGNH_hydro_sf"/>
</dbReference>
<dbReference type="PANTHER" id="PTHR21325:SF31">
    <property type="entry name" value="GH22081P-RELATED"/>
    <property type="match status" value="1"/>
</dbReference>
<sequence length="352" mass="39044">MQIRNLLSFQRPFKSPQQKVAVLMMPSIVAALVIVNVTRLFLPSEKDSEWDVGTTQSKELSRLPSVGGFFDCDRDSMKPSPSDPDDVNKVRPADIKSIGALGDSITAGYKSKNFDYEPDGTYMGNSFITGADEPLEQHATIANILRKFNPNLEGLSYSIPAERAGFNVAFPGANSSQLPTQAETLVELFRKEEPNLSKSWKLIFIFIGTNDAGSLRCHYKADYVAYEIQNERNFDSSDFTVVAQGFMDELSEPVKDANGAYNKKFYASDLFHLSKYGNAVLALHLWNCLLEPAGKKNQKADLSNDGLAVQCPKQSLNDWTSLLDDGNDVDVIYFGFAKAFGRVPHSKLLQIL</sequence>
<evidence type="ECO:0000313" key="2">
    <source>
        <dbReference type="EMBL" id="EYC21575.1"/>
    </source>
</evidence>
<dbReference type="InterPro" id="IPR038885">
    <property type="entry name" value="PLB1"/>
</dbReference>
<dbReference type="AlphaFoldDB" id="A0A016V2C5"/>
<dbReference type="STRING" id="53326.A0A016V2C5"/>
<evidence type="ECO:0008006" key="4">
    <source>
        <dbReference type="Google" id="ProtNLM"/>
    </source>
</evidence>
<keyword evidence="1" id="KW-0812">Transmembrane</keyword>
<dbReference type="EMBL" id="JARK01001355">
    <property type="protein sequence ID" value="EYC21575.1"/>
    <property type="molecule type" value="Genomic_DNA"/>
</dbReference>
<dbReference type="SUPFAM" id="SSF52266">
    <property type="entry name" value="SGNH hydrolase"/>
    <property type="match status" value="1"/>
</dbReference>
<name>A0A016V2C5_9BILA</name>
<dbReference type="InterPro" id="IPR001087">
    <property type="entry name" value="GDSL"/>
</dbReference>
<keyword evidence="1" id="KW-1133">Transmembrane helix</keyword>
<protein>
    <recommendedName>
        <fullName evidence="4">GDSL-like protein</fullName>
    </recommendedName>
</protein>
<dbReference type="GO" id="GO:0006644">
    <property type="term" value="P:phospholipid metabolic process"/>
    <property type="evidence" value="ECO:0007669"/>
    <property type="project" value="TreeGrafter"/>
</dbReference>
<dbReference type="PANTHER" id="PTHR21325">
    <property type="entry name" value="PHOSPHOLIPASE B, PLB1"/>
    <property type="match status" value="1"/>
</dbReference>
<dbReference type="Pfam" id="PF00657">
    <property type="entry name" value="Lipase_GDSL"/>
    <property type="match status" value="1"/>
</dbReference>